<dbReference type="Proteomes" id="UP001448207">
    <property type="component" value="Unassembled WGS sequence"/>
</dbReference>
<feature type="compositionally biased region" description="Basic and acidic residues" evidence="1">
    <location>
        <begin position="51"/>
        <end position="60"/>
    </location>
</feature>
<proteinExistence type="predicted"/>
<evidence type="ECO:0000256" key="1">
    <source>
        <dbReference type="SAM" id="MobiDB-lite"/>
    </source>
</evidence>
<feature type="compositionally biased region" description="Basic and acidic residues" evidence="1">
    <location>
        <begin position="27"/>
        <end position="44"/>
    </location>
</feature>
<keyword evidence="3" id="KW-1185">Reference proteome</keyword>
<feature type="compositionally biased region" description="Basic and acidic residues" evidence="1">
    <location>
        <begin position="1"/>
        <end position="17"/>
    </location>
</feature>
<evidence type="ECO:0000313" key="2">
    <source>
        <dbReference type="EMBL" id="KAL0084493.1"/>
    </source>
</evidence>
<evidence type="ECO:0000313" key="3">
    <source>
        <dbReference type="Proteomes" id="UP001448207"/>
    </source>
</evidence>
<dbReference type="EMBL" id="JBCLYO010000012">
    <property type="protein sequence ID" value="KAL0084493.1"/>
    <property type="molecule type" value="Genomic_DNA"/>
</dbReference>
<organism evidence="2 3">
    <name type="scientific">Phycomyces blakesleeanus</name>
    <dbReference type="NCBI Taxonomy" id="4837"/>
    <lineage>
        <taxon>Eukaryota</taxon>
        <taxon>Fungi</taxon>
        <taxon>Fungi incertae sedis</taxon>
        <taxon>Mucoromycota</taxon>
        <taxon>Mucoromycotina</taxon>
        <taxon>Mucoromycetes</taxon>
        <taxon>Mucorales</taxon>
        <taxon>Phycomycetaceae</taxon>
        <taxon>Phycomyces</taxon>
    </lineage>
</organism>
<feature type="region of interest" description="Disordered" evidence="1">
    <location>
        <begin position="1"/>
        <end position="60"/>
    </location>
</feature>
<name>A0ABR3AZF8_PHYBL</name>
<gene>
    <name evidence="2" type="ORF">J3Q64DRAFT_1849822</name>
</gene>
<sequence length="60" mass="7065">MRPSTSRDHIAKHEKVRQVGLLGNQDLKPHRSNDRWSDEKEGECNKTAMRIADEMDPRHR</sequence>
<comment type="caution">
    <text evidence="2">The sequence shown here is derived from an EMBL/GenBank/DDBJ whole genome shotgun (WGS) entry which is preliminary data.</text>
</comment>
<accession>A0ABR3AZF8</accession>
<protein>
    <submittedName>
        <fullName evidence="2">Uncharacterized protein</fullName>
    </submittedName>
</protein>
<reference evidence="2 3" key="1">
    <citation type="submission" date="2024-04" db="EMBL/GenBank/DDBJ databases">
        <title>Symmetric and asymmetric DNA N6-adenine methylation regulates different biological responses in Mucorales.</title>
        <authorList>
            <consortium name="Lawrence Berkeley National Laboratory"/>
            <person name="Lax C."/>
            <person name="Mondo S.J."/>
            <person name="Osorio-Concepcion M."/>
            <person name="Muszewska A."/>
            <person name="Corrochano-Luque M."/>
            <person name="Gutierrez G."/>
            <person name="Riley R."/>
            <person name="Lipzen A."/>
            <person name="Guo J."/>
            <person name="Hundley H."/>
            <person name="Amirebrahimi M."/>
            <person name="Ng V."/>
            <person name="Lorenzo-Gutierrez D."/>
            <person name="Binder U."/>
            <person name="Yang J."/>
            <person name="Song Y."/>
            <person name="Canovas D."/>
            <person name="Navarro E."/>
            <person name="Freitag M."/>
            <person name="Gabaldon T."/>
            <person name="Grigoriev I.V."/>
            <person name="Corrochano L.M."/>
            <person name="Nicolas F.E."/>
            <person name="Garre V."/>
        </authorList>
    </citation>
    <scope>NUCLEOTIDE SEQUENCE [LARGE SCALE GENOMIC DNA]</scope>
    <source>
        <strain evidence="2 3">L51</strain>
    </source>
</reference>